<dbReference type="Gene3D" id="3.40.50.300">
    <property type="entry name" value="P-loop containing nucleotide triphosphate hydrolases"/>
    <property type="match status" value="1"/>
</dbReference>
<sequence>MSAPEFDASGDLPDNVRPLRATDDTPHAQVEPVADVLDAELVEDDQNRPVVLVDSDDVADDSTWLTRLRHQTRQAIIPAYLSDLDQIRQTATWVTRHYAHATAYHAVRAPMYAVRLAVRSPRGALLLLAATGRWATDAEGRPLRRQMVVQNDADKYLRLVAERNARVRARGLLLAVGVAVGVPLVVLLPSLAPAWVMGLCWALTVGVLGAVGSPADKPVATRAVVGAQVAKLTSDLVVRALTSLGISGISKNPDAIGFTSPIHRDGPGWRADVELPGGVVAADVVERRDRLASGLGRALGCVWPEQTPGGHPGQLTLWVGDRDMAKAKQPAWPLRTGRKVDLFEPQPFGTDVRGRWVEVTLMYVAALIGAIPRMGKTFTLRQLLLTAALDPRVELHVYDLKGTGDLSPLGPVAHRYRAGDDPEDIGYAVAALRALREEMRRRTKVIRELPKDLCPENKVTSPLASKRSLRLHPIVIGVDECQVWFEHPEHGAEIEEICTDLVKRGPATGIVLILATQRPDSKSIPTQISDNAVLRFCLKVTGQMANDMVLGTSSYRNGERATQFSFSDKGIGLLKGVTDETTTVKGVYIDGPGAEALAARARVTRTDAGLLTGYAAEADVQVEEGDVTSTLLPDVLTALGGADKAWSESIVDKLVELRPSVYSAWASQDGADKAKQLTAALKPYGVGTVQVWGTDPVTGKGANRRGVHRDDVTAIITESDRK</sequence>
<dbReference type="InterPro" id="IPR027417">
    <property type="entry name" value="P-loop_NTPase"/>
</dbReference>
<accession>A0A7W7T9F7</accession>
<protein>
    <submittedName>
        <fullName evidence="7">S-DNA-T family DNA segregation ATPase FtsK/SpoIIIE</fullName>
    </submittedName>
</protein>
<keyword evidence="5" id="KW-1133">Transmembrane helix</keyword>
<name>A0A7W7T9F7_9PSEU</name>
<organism evidence="7 8">
    <name type="scientific">Saccharothrix violaceirubra</name>
    <dbReference type="NCBI Taxonomy" id="413306"/>
    <lineage>
        <taxon>Bacteria</taxon>
        <taxon>Bacillati</taxon>
        <taxon>Actinomycetota</taxon>
        <taxon>Actinomycetes</taxon>
        <taxon>Pseudonocardiales</taxon>
        <taxon>Pseudonocardiaceae</taxon>
        <taxon>Saccharothrix</taxon>
    </lineage>
</organism>
<keyword evidence="5" id="KW-0812">Transmembrane</keyword>
<dbReference type="PROSITE" id="PS50901">
    <property type="entry name" value="FTSK"/>
    <property type="match status" value="1"/>
</dbReference>
<keyword evidence="8" id="KW-1185">Reference proteome</keyword>
<evidence type="ECO:0000313" key="8">
    <source>
        <dbReference type="Proteomes" id="UP000542674"/>
    </source>
</evidence>
<dbReference type="InterPro" id="IPR002543">
    <property type="entry name" value="FtsK_dom"/>
</dbReference>
<dbReference type="EMBL" id="JACHJS010000001">
    <property type="protein sequence ID" value="MBB4969028.1"/>
    <property type="molecule type" value="Genomic_DNA"/>
</dbReference>
<dbReference type="Proteomes" id="UP000542674">
    <property type="component" value="Unassembled WGS sequence"/>
</dbReference>
<evidence type="ECO:0000256" key="1">
    <source>
        <dbReference type="ARBA" id="ARBA00022741"/>
    </source>
</evidence>
<keyword evidence="2 3" id="KW-0067">ATP-binding</keyword>
<keyword evidence="5" id="KW-0472">Membrane</keyword>
<dbReference type="GO" id="GO:0003677">
    <property type="term" value="F:DNA binding"/>
    <property type="evidence" value="ECO:0007669"/>
    <property type="project" value="InterPro"/>
</dbReference>
<keyword evidence="1 3" id="KW-0547">Nucleotide-binding</keyword>
<gene>
    <name evidence="7" type="ORF">F4559_006387</name>
</gene>
<evidence type="ECO:0000259" key="6">
    <source>
        <dbReference type="PROSITE" id="PS50901"/>
    </source>
</evidence>
<dbReference type="InterPro" id="IPR050206">
    <property type="entry name" value="FtsK/SpoIIIE/SftA"/>
</dbReference>
<proteinExistence type="predicted"/>
<dbReference type="PANTHER" id="PTHR22683">
    <property type="entry name" value="SPORULATION PROTEIN RELATED"/>
    <property type="match status" value="1"/>
</dbReference>
<dbReference type="AlphaFoldDB" id="A0A7W7T9F7"/>
<evidence type="ECO:0000313" key="7">
    <source>
        <dbReference type="EMBL" id="MBB4969028.1"/>
    </source>
</evidence>
<dbReference type="RefSeq" id="WP_184674744.1">
    <property type="nucleotide sequence ID" value="NZ_BAABAI010000043.1"/>
</dbReference>
<feature type="transmembrane region" description="Helical" evidence="5">
    <location>
        <begin position="171"/>
        <end position="188"/>
    </location>
</feature>
<feature type="domain" description="FtsK" evidence="6">
    <location>
        <begin position="345"/>
        <end position="547"/>
    </location>
</feature>
<evidence type="ECO:0000256" key="4">
    <source>
        <dbReference type="SAM" id="MobiDB-lite"/>
    </source>
</evidence>
<comment type="caution">
    <text evidence="7">The sequence shown here is derived from an EMBL/GenBank/DDBJ whole genome shotgun (WGS) entry which is preliminary data.</text>
</comment>
<dbReference type="GO" id="GO:0005524">
    <property type="term" value="F:ATP binding"/>
    <property type="evidence" value="ECO:0007669"/>
    <property type="project" value="UniProtKB-UniRule"/>
</dbReference>
<dbReference type="PANTHER" id="PTHR22683:SF41">
    <property type="entry name" value="DNA TRANSLOCASE FTSK"/>
    <property type="match status" value="1"/>
</dbReference>
<dbReference type="Pfam" id="PF01580">
    <property type="entry name" value="FtsK_SpoIIIE"/>
    <property type="match status" value="1"/>
</dbReference>
<reference evidence="7 8" key="1">
    <citation type="submission" date="2020-08" db="EMBL/GenBank/DDBJ databases">
        <title>Sequencing the genomes of 1000 actinobacteria strains.</title>
        <authorList>
            <person name="Klenk H.-P."/>
        </authorList>
    </citation>
    <scope>NUCLEOTIDE SEQUENCE [LARGE SCALE GENOMIC DNA]</scope>
    <source>
        <strain evidence="7 8">DSM 45084</strain>
    </source>
</reference>
<feature type="region of interest" description="Disordered" evidence="4">
    <location>
        <begin position="1"/>
        <end position="29"/>
    </location>
</feature>
<feature type="binding site" evidence="3">
    <location>
        <begin position="370"/>
        <end position="377"/>
    </location>
    <ligand>
        <name>ATP</name>
        <dbReference type="ChEBI" id="CHEBI:30616"/>
    </ligand>
</feature>
<evidence type="ECO:0000256" key="2">
    <source>
        <dbReference type="ARBA" id="ARBA00022840"/>
    </source>
</evidence>
<dbReference type="SUPFAM" id="SSF52540">
    <property type="entry name" value="P-loop containing nucleoside triphosphate hydrolases"/>
    <property type="match status" value="1"/>
</dbReference>
<evidence type="ECO:0000256" key="3">
    <source>
        <dbReference type="PROSITE-ProRule" id="PRU00289"/>
    </source>
</evidence>
<evidence type="ECO:0000256" key="5">
    <source>
        <dbReference type="SAM" id="Phobius"/>
    </source>
</evidence>